<comment type="caution">
    <text evidence="2">The sequence shown here is derived from an EMBL/GenBank/DDBJ whole genome shotgun (WGS) entry which is preliminary data.</text>
</comment>
<gene>
    <name evidence="2" type="ORF">EVAR_42528_1</name>
</gene>
<dbReference type="Proteomes" id="UP000299102">
    <property type="component" value="Unassembled WGS sequence"/>
</dbReference>
<dbReference type="STRING" id="151549.A0A4C1WSJ9"/>
<accession>A0A4C1WSJ9</accession>
<evidence type="ECO:0000313" key="3">
    <source>
        <dbReference type="Proteomes" id="UP000299102"/>
    </source>
</evidence>
<evidence type="ECO:0000313" key="2">
    <source>
        <dbReference type="EMBL" id="GBP53810.1"/>
    </source>
</evidence>
<keyword evidence="1" id="KW-0472">Membrane</keyword>
<proteinExistence type="predicted"/>
<dbReference type="EMBL" id="BGZK01000634">
    <property type="protein sequence ID" value="GBP53810.1"/>
    <property type="molecule type" value="Genomic_DNA"/>
</dbReference>
<evidence type="ECO:0000256" key="1">
    <source>
        <dbReference type="SAM" id="Phobius"/>
    </source>
</evidence>
<protein>
    <submittedName>
        <fullName evidence="2">Uncharacterized protein</fullName>
    </submittedName>
</protein>
<keyword evidence="3" id="KW-1185">Reference proteome</keyword>
<name>A0A4C1WSJ9_EUMVA</name>
<reference evidence="2 3" key="1">
    <citation type="journal article" date="2019" name="Commun. Biol.">
        <title>The bagworm genome reveals a unique fibroin gene that provides high tensile strength.</title>
        <authorList>
            <person name="Kono N."/>
            <person name="Nakamura H."/>
            <person name="Ohtoshi R."/>
            <person name="Tomita M."/>
            <person name="Numata K."/>
            <person name="Arakawa K."/>
        </authorList>
    </citation>
    <scope>NUCLEOTIDE SEQUENCE [LARGE SCALE GENOMIC DNA]</scope>
</reference>
<keyword evidence="1" id="KW-0812">Transmembrane</keyword>
<dbReference type="AlphaFoldDB" id="A0A4C1WSJ9"/>
<feature type="transmembrane region" description="Helical" evidence="1">
    <location>
        <begin position="20"/>
        <end position="48"/>
    </location>
</feature>
<sequence>MWPDYAPTLFEPNQWCHKTLYVFALVQLAIVWGVLALLVLLLLTLVVCQCQFVRKLLWNVSISFMKGQFRFDTPGKLNSRARPQVFGCGWLGPPRYK</sequence>
<keyword evidence="1" id="KW-1133">Transmembrane helix</keyword>
<organism evidence="2 3">
    <name type="scientific">Eumeta variegata</name>
    <name type="common">Bagworm moth</name>
    <name type="synonym">Eumeta japonica</name>
    <dbReference type="NCBI Taxonomy" id="151549"/>
    <lineage>
        <taxon>Eukaryota</taxon>
        <taxon>Metazoa</taxon>
        <taxon>Ecdysozoa</taxon>
        <taxon>Arthropoda</taxon>
        <taxon>Hexapoda</taxon>
        <taxon>Insecta</taxon>
        <taxon>Pterygota</taxon>
        <taxon>Neoptera</taxon>
        <taxon>Endopterygota</taxon>
        <taxon>Lepidoptera</taxon>
        <taxon>Glossata</taxon>
        <taxon>Ditrysia</taxon>
        <taxon>Tineoidea</taxon>
        <taxon>Psychidae</taxon>
        <taxon>Oiketicinae</taxon>
        <taxon>Eumeta</taxon>
    </lineage>
</organism>
<dbReference type="OrthoDB" id="6157510at2759"/>